<evidence type="ECO:0000256" key="3">
    <source>
        <dbReference type="ARBA" id="ARBA00047960"/>
    </source>
</evidence>
<dbReference type="SFLD" id="SFLDS00019">
    <property type="entry name" value="Glutathione_Transferase_(cytos"/>
    <property type="match status" value="1"/>
</dbReference>
<organism evidence="6 7">
    <name type="scientific">Aquipseudomonas guryensis</name>
    <dbReference type="NCBI Taxonomy" id="2759165"/>
    <lineage>
        <taxon>Bacteria</taxon>
        <taxon>Pseudomonadati</taxon>
        <taxon>Pseudomonadota</taxon>
        <taxon>Gammaproteobacteria</taxon>
        <taxon>Pseudomonadales</taxon>
        <taxon>Pseudomonadaceae</taxon>
        <taxon>Aquipseudomonas</taxon>
    </lineage>
</organism>
<dbReference type="GO" id="GO:0005737">
    <property type="term" value="C:cytoplasm"/>
    <property type="evidence" value="ECO:0007669"/>
    <property type="project" value="TreeGrafter"/>
</dbReference>
<dbReference type="InterPro" id="IPR045073">
    <property type="entry name" value="Omega/Tau-like"/>
</dbReference>
<dbReference type="EC" id="2.5.1.18" evidence="1"/>
<comment type="catalytic activity">
    <reaction evidence="3">
        <text>RX + glutathione = an S-substituted glutathione + a halide anion + H(+)</text>
        <dbReference type="Rhea" id="RHEA:16437"/>
        <dbReference type="ChEBI" id="CHEBI:15378"/>
        <dbReference type="ChEBI" id="CHEBI:16042"/>
        <dbReference type="ChEBI" id="CHEBI:17792"/>
        <dbReference type="ChEBI" id="CHEBI:57925"/>
        <dbReference type="ChEBI" id="CHEBI:90779"/>
        <dbReference type="EC" id="2.5.1.18"/>
    </reaction>
</comment>
<evidence type="ECO:0000313" key="7">
    <source>
        <dbReference type="Proteomes" id="UP000581189"/>
    </source>
</evidence>
<evidence type="ECO:0000259" key="5">
    <source>
        <dbReference type="PROSITE" id="PS50405"/>
    </source>
</evidence>
<dbReference type="Gene3D" id="1.20.1050.10">
    <property type="match status" value="1"/>
</dbReference>
<reference evidence="6 7" key="1">
    <citation type="submission" date="2020-08" db="EMBL/GenBank/DDBJ databases">
        <authorList>
            <person name="Kim C.M."/>
        </authorList>
    </citation>
    <scope>NUCLEOTIDE SEQUENCE [LARGE SCALE GENOMIC DNA]</scope>
    <source>
        <strain evidence="6 7">SR9</strain>
    </source>
</reference>
<dbReference type="Pfam" id="PF00043">
    <property type="entry name" value="GST_C"/>
    <property type="match status" value="1"/>
</dbReference>
<comment type="caution">
    <text evidence="6">The sequence shown here is derived from an EMBL/GenBank/DDBJ whole genome shotgun (WGS) entry which is preliminary data.</text>
</comment>
<name>A0A7W4DDM5_9GAMM</name>
<dbReference type="CDD" id="cd00570">
    <property type="entry name" value="GST_N_family"/>
    <property type="match status" value="1"/>
</dbReference>
<protein>
    <recommendedName>
        <fullName evidence="1">glutathione transferase</fullName>
        <ecNumber evidence="1">2.5.1.18</ecNumber>
    </recommendedName>
</protein>
<evidence type="ECO:0000259" key="4">
    <source>
        <dbReference type="PROSITE" id="PS50404"/>
    </source>
</evidence>
<dbReference type="InterPro" id="IPR050983">
    <property type="entry name" value="GST_Omega/HSP26"/>
</dbReference>
<dbReference type="PANTHER" id="PTHR43968:SF6">
    <property type="entry name" value="GLUTATHIONE S-TRANSFERASE OMEGA"/>
    <property type="match status" value="1"/>
</dbReference>
<dbReference type="PROSITE" id="PS50404">
    <property type="entry name" value="GST_NTER"/>
    <property type="match status" value="1"/>
</dbReference>
<dbReference type="SUPFAM" id="SSF47616">
    <property type="entry name" value="GST C-terminal domain-like"/>
    <property type="match status" value="1"/>
</dbReference>
<evidence type="ECO:0000256" key="2">
    <source>
        <dbReference type="ARBA" id="ARBA00022679"/>
    </source>
</evidence>
<dbReference type="InterPro" id="IPR004045">
    <property type="entry name" value="Glutathione_S-Trfase_N"/>
</dbReference>
<proteinExistence type="predicted"/>
<dbReference type="SFLD" id="SFLDG01152">
    <property type="entry name" value="Main.3:_Omega-_and_Tau-like"/>
    <property type="match status" value="1"/>
</dbReference>
<evidence type="ECO:0000313" key="6">
    <source>
        <dbReference type="EMBL" id="MBB1520696.1"/>
    </source>
</evidence>
<dbReference type="Pfam" id="PF13409">
    <property type="entry name" value="GST_N_2"/>
    <property type="match status" value="1"/>
</dbReference>
<feature type="domain" description="GST N-terminal" evidence="4">
    <location>
        <begin position="3"/>
        <end position="81"/>
    </location>
</feature>
<dbReference type="InterPro" id="IPR036249">
    <property type="entry name" value="Thioredoxin-like_sf"/>
</dbReference>
<dbReference type="InterPro" id="IPR040079">
    <property type="entry name" value="Glutathione_S-Trfase"/>
</dbReference>
<dbReference type="InterPro" id="IPR010987">
    <property type="entry name" value="Glutathione-S-Trfase_C-like"/>
</dbReference>
<dbReference type="Gene3D" id="3.40.30.10">
    <property type="entry name" value="Glutaredoxin"/>
    <property type="match status" value="1"/>
</dbReference>
<dbReference type="InterPro" id="IPR004046">
    <property type="entry name" value="GST_C"/>
</dbReference>
<sequence>MTANLILVSHPLCPYVQRAAIVLLEKGVAFERVDIDLAHKPEWFLRVSPLGKTPVLLVNGQPIFESAVICEYLEETASPRLHPHDPLARARHRGWMEFGSQVLNAISGFYNAADEAALSAKASDIRAKFAQIEGELGAGPYFAGERFTLVDAVFGPIFRYFNIFEQFEDFGFFAHTPRVCAWRKALAARASVAGAASPGYPAALHAFLLARQSALSHRLRLCAAP</sequence>
<dbReference type="GO" id="GO:0004364">
    <property type="term" value="F:glutathione transferase activity"/>
    <property type="evidence" value="ECO:0007669"/>
    <property type="project" value="UniProtKB-EC"/>
</dbReference>
<dbReference type="RefSeq" id="WP_182834662.1">
    <property type="nucleotide sequence ID" value="NZ_JACJFN010000004.1"/>
</dbReference>
<dbReference type="AlphaFoldDB" id="A0A7W4DDM5"/>
<dbReference type="SUPFAM" id="SSF52833">
    <property type="entry name" value="Thioredoxin-like"/>
    <property type="match status" value="1"/>
</dbReference>
<keyword evidence="7" id="KW-1185">Reference proteome</keyword>
<dbReference type="Proteomes" id="UP000581189">
    <property type="component" value="Unassembled WGS sequence"/>
</dbReference>
<keyword evidence="2 6" id="KW-0808">Transferase</keyword>
<gene>
    <name evidence="6" type="ORF">H3H45_15705</name>
</gene>
<feature type="domain" description="GST C-terminal" evidence="5">
    <location>
        <begin position="85"/>
        <end position="205"/>
    </location>
</feature>
<dbReference type="InterPro" id="IPR036282">
    <property type="entry name" value="Glutathione-S-Trfase_C_sf"/>
</dbReference>
<evidence type="ECO:0000256" key="1">
    <source>
        <dbReference type="ARBA" id="ARBA00012452"/>
    </source>
</evidence>
<dbReference type="PROSITE" id="PS50405">
    <property type="entry name" value="GST_CTER"/>
    <property type="match status" value="1"/>
</dbReference>
<dbReference type="EMBL" id="JACJFN010000004">
    <property type="protein sequence ID" value="MBB1520696.1"/>
    <property type="molecule type" value="Genomic_DNA"/>
</dbReference>
<accession>A0A7W4DDM5</accession>
<dbReference type="PANTHER" id="PTHR43968">
    <property type="match status" value="1"/>
</dbReference>
<dbReference type="SFLD" id="SFLDG00358">
    <property type="entry name" value="Main_(cytGST)"/>
    <property type="match status" value="1"/>
</dbReference>